<proteinExistence type="predicted"/>
<accession>A0AAE9SXF7</accession>
<name>A0AAE9SXF7_9BRAD</name>
<dbReference type="EMBL" id="CP028989">
    <property type="protein sequence ID" value="UUO69016.1"/>
    <property type="molecule type" value="Genomic_DNA"/>
</dbReference>
<gene>
    <name evidence="2" type="ORF">DCM83_29915</name>
</gene>
<protein>
    <submittedName>
        <fullName evidence="2">Uncharacterized protein</fullName>
    </submittedName>
</protein>
<reference evidence="2" key="1">
    <citation type="submission" date="2018-04" db="EMBL/GenBank/DDBJ databases">
        <title>Genomes of Endosymbiotic and Endophytic Bradyrhizobium Publication status.</title>
        <authorList>
            <person name="Guha S."/>
            <person name="Jorrin B."/>
            <person name="Sarkar M."/>
            <person name="Poole P.S."/>
            <person name="DasGupta M."/>
        </authorList>
    </citation>
    <scope>NUCLEOTIDE SEQUENCE</scope>
    <source>
        <strain evidence="2">WBOS16</strain>
    </source>
</reference>
<evidence type="ECO:0000313" key="3">
    <source>
        <dbReference type="Proteomes" id="UP001058872"/>
    </source>
</evidence>
<sequence length="60" mass="6359">MAGKNVGRAESAAQLPQFAADDMKRRGKMPAVSAGIEGRRLRTACQTPLASAETSNSQIR</sequence>
<feature type="region of interest" description="Disordered" evidence="1">
    <location>
        <begin position="1"/>
        <end position="35"/>
    </location>
</feature>
<organism evidence="2 3">
    <name type="scientific">Bradyrhizobium betae</name>
    <dbReference type="NCBI Taxonomy" id="244734"/>
    <lineage>
        <taxon>Bacteria</taxon>
        <taxon>Pseudomonadati</taxon>
        <taxon>Pseudomonadota</taxon>
        <taxon>Alphaproteobacteria</taxon>
        <taxon>Hyphomicrobiales</taxon>
        <taxon>Nitrobacteraceae</taxon>
        <taxon>Bradyrhizobium</taxon>
    </lineage>
</organism>
<evidence type="ECO:0000256" key="1">
    <source>
        <dbReference type="SAM" id="MobiDB-lite"/>
    </source>
</evidence>
<dbReference type="Proteomes" id="UP001058872">
    <property type="component" value="Chromosome"/>
</dbReference>
<evidence type="ECO:0000313" key="2">
    <source>
        <dbReference type="EMBL" id="UUO69016.1"/>
    </source>
</evidence>
<dbReference type="AlphaFoldDB" id="A0AAE9SXF7"/>